<evidence type="ECO:0000256" key="1">
    <source>
        <dbReference type="ARBA" id="ARBA00022723"/>
    </source>
</evidence>
<dbReference type="EMBL" id="CAUOFW020004448">
    <property type="protein sequence ID" value="CAK9165728.1"/>
    <property type="molecule type" value="Genomic_DNA"/>
</dbReference>
<keyword evidence="5" id="KW-0472">Membrane</keyword>
<sequence length="262" mass="30127">MWSFVSNAIARKKNSNEPSTACLGFSDDEICSDASTEEGLECPICWESFNIVENVPYVLWCGHTLCKNCVLGLQCAALRFYAQRVQIPFFISCPWCHLLTLRMVYEGNLKFPRKNFFLLWMIENLNGDRMKPHSSICGDHQPVWSPRNTSALRNHSSSTNHRRVHRLGHWGSINNDHDSISNNHTLERPHLSLHKSLHLFLQFTAKFPMIILFLLIFIFAILSSVAILALYLLITVLVALPAFLVLYFAYPFLKWLAREITT</sequence>
<organism evidence="7 8">
    <name type="scientific">Ilex paraguariensis</name>
    <name type="common">yerba mate</name>
    <dbReference type="NCBI Taxonomy" id="185542"/>
    <lineage>
        <taxon>Eukaryota</taxon>
        <taxon>Viridiplantae</taxon>
        <taxon>Streptophyta</taxon>
        <taxon>Embryophyta</taxon>
        <taxon>Tracheophyta</taxon>
        <taxon>Spermatophyta</taxon>
        <taxon>Magnoliopsida</taxon>
        <taxon>eudicotyledons</taxon>
        <taxon>Gunneridae</taxon>
        <taxon>Pentapetalae</taxon>
        <taxon>asterids</taxon>
        <taxon>campanulids</taxon>
        <taxon>Aquifoliales</taxon>
        <taxon>Aquifoliaceae</taxon>
        <taxon>Ilex</taxon>
    </lineage>
</organism>
<dbReference type="PANTHER" id="PTHR46616:SF11">
    <property type="entry name" value="E3 UBIQUITIN-PROTEIN LIGASE RNF182-LIKE"/>
    <property type="match status" value="1"/>
</dbReference>
<protein>
    <recommendedName>
        <fullName evidence="6">RING-type domain-containing protein</fullName>
    </recommendedName>
</protein>
<keyword evidence="1" id="KW-0479">Metal-binding</keyword>
<feature type="transmembrane region" description="Helical" evidence="5">
    <location>
        <begin position="228"/>
        <end position="250"/>
    </location>
</feature>
<evidence type="ECO:0000313" key="7">
    <source>
        <dbReference type="EMBL" id="CAK9165728.1"/>
    </source>
</evidence>
<dbReference type="PROSITE" id="PS50089">
    <property type="entry name" value="ZF_RING_2"/>
    <property type="match status" value="1"/>
</dbReference>
<dbReference type="InterPro" id="IPR027370">
    <property type="entry name" value="Znf-RING_euk"/>
</dbReference>
<dbReference type="GO" id="GO:0008270">
    <property type="term" value="F:zinc ion binding"/>
    <property type="evidence" value="ECO:0007669"/>
    <property type="project" value="UniProtKB-KW"/>
</dbReference>
<gene>
    <name evidence="7" type="ORF">ILEXP_LOCUS34900</name>
</gene>
<keyword evidence="8" id="KW-1185">Reference proteome</keyword>
<dbReference type="AlphaFoldDB" id="A0ABC8T8K1"/>
<keyword evidence="5" id="KW-1133">Transmembrane helix</keyword>
<dbReference type="InterPro" id="IPR017907">
    <property type="entry name" value="Znf_RING_CS"/>
</dbReference>
<dbReference type="Pfam" id="PF13445">
    <property type="entry name" value="zf-RING_UBOX"/>
    <property type="match status" value="1"/>
</dbReference>
<dbReference type="Proteomes" id="UP001642360">
    <property type="component" value="Unassembled WGS sequence"/>
</dbReference>
<evidence type="ECO:0000256" key="4">
    <source>
        <dbReference type="PROSITE-ProRule" id="PRU00175"/>
    </source>
</evidence>
<keyword evidence="2 4" id="KW-0863">Zinc-finger</keyword>
<comment type="caution">
    <text evidence="7">The sequence shown here is derived from an EMBL/GenBank/DDBJ whole genome shotgun (WGS) entry which is preliminary data.</text>
</comment>
<name>A0ABC8T8K1_9AQUA</name>
<dbReference type="PANTHER" id="PTHR46616">
    <property type="entry name" value="UBIQUITIN-PROTEIN LIGASE"/>
    <property type="match status" value="1"/>
</dbReference>
<feature type="transmembrane region" description="Helical" evidence="5">
    <location>
        <begin position="199"/>
        <end position="222"/>
    </location>
</feature>
<feature type="domain" description="RING-type" evidence="6">
    <location>
        <begin position="42"/>
        <end position="97"/>
    </location>
</feature>
<dbReference type="PROSITE" id="PS00518">
    <property type="entry name" value="ZF_RING_1"/>
    <property type="match status" value="1"/>
</dbReference>
<dbReference type="Gene3D" id="3.30.40.10">
    <property type="entry name" value="Zinc/RING finger domain, C3HC4 (zinc finger)"/>
    <property type="match status" value="1"/>
</dbReference>
<evidence type="ECO:0000256" key="2">
    <source>
        <dbReference type="ARBA" id="ARBA00022771"/>
    </source>
</evidence>
<keyword evidence="5" id="KW-0812">Transmembrane</keyword>
<accession>A0ABC8T8K1</accession>
<evidence type="ECO:0000313" key="8">
    <source>
        <dbReference type="Proteomes" id="UP001642360"/>
    </source>
</evidence>
<dbReference type="InterPro" id="IPR013083">
    <property type="entry name" value="Znf_RING/FYVE/PHD"/>
</dbReference>
<reference evidence="7 8" key="1">
    <citation type="submission" date="2024-02" db="EMBL/GenBank/DDBJ databases">
        <authorList>
            <person name="Vignale AGUSTIN F."/>
            <person name="Sosa J E."/>
            <person name="Modenutti C."/>
        </authorList>
    </citation>
    <scope>NUCLEOTIDE SEQUENCE [LARGE SCALE GENOMIC DNA]</scope>
</reference>
<evidence type="ECO:0000259" key="6">
    <source>
        <dbReference type="PROSITE" id="PS50089"/>
    </source>
</evidence>
<evidence type="ECO:0000256" key="5">
    <source>
        <dbReference type="SAM" id="Phobius"/>
    </source>
</evidence>
<dbReference type="SUPFAM" id="SSF57850">
    <property type="entry name" value="RING/U-box"/>
    <property type="match status" value="1"/>
</dbReference>
<keyword evidence="3" id="KW-0862">Zinc</keyword>
<dbReference type="InterPro" id="IPR001841">
    <property type="entry name" value="Znf_RING"/>
</dbReference>
<proteinExistence type="predicted"/>
<evidence type="ECO:0000256" key="3">
    <source>
        <dbReference type="ARBA" id="ARBA00022833"/>
    </source>
</evidence>